<evidence type="ECO:0000313" key="2">
    <source>
        <dbReference type="EMBL" id="CAE6484150.1"/>
    </source>
</evidence>
<dbReference type="AlphaFoldDB" id="A0A8H3H732"/>
<dbReference type="Proteomes" id="UP000663850">
    <property type="component" value="Unassembled WGS sequence"/>
</dbReference>
<proteinExistence type="predicted"/>
<name>A0A8H3H732_9AGAM</name>
<feature type="region of interest" description="Disordered" evidence="1">
    <location>
        <begin position="480"/>
        <end position="514"/>
    </location>
</feature>
<evidence type="ECO:0000256" key="1">
    <source>
        <dbReference type="SAM" id="MobiDB-lite"/>
    </source>
</evidence>
<feature type="compositionally biased region" description="Polar residues" evidence="1">
    <location>
        <begin position="481"/>
        <end position="503"/>
    </location>
</feature>
<evidence type="ECO:0000313" key="3">
    <source>
        <dbReference type="Proteomes" id="UP000663850"/>
    </source>
</evidence>
<gene>
    <name evidence="2" type="ORF">RDB_LOCUS77979</name>
</gene>
<reference evidence="2" key="1">
    <citation type="submission" date="2021-01" db="EMBL/GenBank/DDBJ databases">
        <authorList>
            <person name="Kaushik A."/>
        </authorList>
    </citation>
    <scope>NUCLEOTIDE SEQUENCE</scope>
    <source>
        <strain evidence="2">Type strain: AG8-Rh-89/</strain>
    </source>
</reference>
<protein>
    <submittedName>
        <fullName evidence="2">Uncharacterized protein</fullName>
    </submittedName>
</protein>
<sequence>MNDIIGLALRPVVSCSAPVSRPLASSANKSLQKYSPNRAQLPIILDFQADKGREEIKNWYRRQPTTHFQLIEWRKNVEGQFRHEFIVAHLDNSTICRFDRRAREDMRGHALKEKGTISEDSAHVITKADTKSILSLQVSEVLLSIYLPKGQDLRFVLAVCCGIQLHPKAKSYSLLHYNCYFFSWTLFVTIARRACGWEVDKTPNELWKCVVTECKPRICEWVTCTWRNPSNFSVSPSLASAIKRLGLALGINLRPGYVCSLDLPLVRGYSYESMKHEFAHGNYTPDIPRNILETVLFRSQLYPMLKQEIYSALLNGSKMGATRFVREELEFVKINAGASPSGRMDQVSYRKATSIYKSRGAPLREDPSSWTSSQRRAWQQAQEISKKSFDELIPSLNIYDIIVDALEKVLPESFASYGHGGSLENFIRERMVDHFGQVETYGFGKAEKLIERAEESMVEIWVCAVGMMKDQSGFFSPRNLPASSVSSRQYPKSSKSKSPVGDTTSRRNYRQHAL</sequence>
<accession>A0A8H3H732</accession>
<organism evidence="2 3">
    <name type="scientific">Rhizoctonia solani</name>
    <dbReference type="NCBI Taxonomy" id="456999"/>
    <lineage>
        <taxon>Eukaryota</taxon>
        <taxon>Fungi</taxon>
        <taxon>Dikarya</taxon>
        <taxon>Basidiomycota</taxon>
        <taxon>Agaricomycotina</taxon>
        <taxon>Agaricomycetes</taxon>
        <taxon>Cantharellales</taxon>
        <taxon>Ceratobasidiaceae</taxon>
        <taxon>Rhizoctonia</taxon>
    </lineage>
</organism>
<comment type="caution">
    <text evidence="2">The sequence shown here is derived from an EMBL/GenBank/DDBJ whole genome shotgun (WGS) entry which is preliminary data.</text>
</comment>
<dbReference type="EMBL" id="CAJMWZ010004079">
    <property type="protein sequence ID" value="CAE6484150.1"/>
    <property type="molecule type" value="Genomic_DNA"/>
</dbReference>